<dbReference type="InterPro" id="IPR036291">
    <property type="entry name" value="NAD(P)-bd_dom_sf"/>
</dbReference>
<dbReference type="PANTHER" id="PTHR43431">
    <property type="entry name" value="OXIDOREDUCTASE, SHORT CHAIN DEHYDROGENASE/REDUCTASE FAMILY (AFU_ORTHOLOGUE AFUA_5G14000)"/>
    <property type="match status" value="1"/>
</dbReference>
<reference evidence="1" key="1">
    <citation type="submission" date="2021-01" db="EMBL/GenBank/DDBJ databases">
        <title>Whole genome shotgun sequence of Rugosimonospora africana NBRC 104875.</title>
        <authorList>
            <person name="Komaki H."/>
            <person name="Tamura T."/>
        </authorList>
    </citation>
    <scope>NUCLEOTIDE SEQUENCE</scope>
    <source>
        <strain evidence="1">NBRC 104875</strain>
    </source>
</reference>
<dbReference type="EMBL" id="BONZ01000066">
    <property type="protein sequence ID" value="GIH18320.1"/>
    <property type="molecule type" value="Genomic_DNA"/>
</dbReference>
<organism evidence="1 2">
    <name type="scientific">Rugosimonospora africana</name>
    <dbReference type="NCBI Taxonomy" id="556532"/>
    <lineage>
        <taxon>Bacteria</taxon>
        <taxon>Bacillati</taxon>
        <taxon>Actinomycetota</taxon>
        <taxon>Actinomycetes</taxon>
        <taxon>Micromonosporales</taxon>
        <taxon>Micromonosporaceae</taxon>
        <taxon>Rugosimonospora</taxon>
    </lineage>
</organism>
<proteinExistence type="predicted"/>
<dbReference type="SUPFAM" id="SSF51735">
    <property type="entry name" value="NAD(P)-binding Rossmann-fold domains"/>
    <property type="match status" value="1"/>
</dbReference>
<keyword evidence="2" id="KW-1185">Reference proteome</keyword>
<accession>A0A8J3QYW7</accession>
<evidence type="ECO:0000313" key="2">
    <source>
        <dbReference type="Proteomes" id="UP000642748"/>
    </source>
</evidence>
<dbReference type="RefSeq" id="WP_203921845.1">
    <property type="nucleotide sequence ID" value="NZ_BONZ01000066.1"/>
</dbReference>
<comment type="caution">
    <text evidence="1">The sequence shown here is derived from an EMBL/GenBank/DDBJ whole genome shotgun (WGS) entry which is preliminary data.</text>
</comment>
<evidence type="ECO:0000313" key="1">
    <source>
        <dbReference type="EMBL" id="GIH18320.1"/>
    </source>
</evidence>
<protein>
    <submittedName>
        <fullName evidence="1">Short-chain dehydrogenase</fullName>
    </submittedName>
</protein>
<dbReference type="Proteomes" id="UP000642748">
    <property type="component" value="Unassembled WGS sequence"/>
</dbReference>
<dbReference type="PANTHER" id="PTHR43431:SF7">
    <property type="entry name" value="OXIDOREDUCTASE, SHORT CHAIN DEHYDROGENASE_REDUCTASE FAMILY (AFU_ORTHOLOGUE AFUA_5G14000)"/>
    <property type="match status" value="1"/>
</dbReference>
<dbReference type="Gene3D" id="3.40.50.720">
    <property type="entry name" value="NAD(P)-binding Rossmann-like Domain"/>
    <property type="match status" value="1"/>
</dbReference>
<dbReference type="CDD" id="cd05233">
    <property type="entry name" value="SDR_c"/>
    <property type="match status" value="1"/>
</dbReference>
<name>A0A8J3QYW7_9ACTN</name>
<dbReference type="AlphaFoldDB" id="A0A8J3QYW7"/>
<dbReference type="Pfam" id="PF00106">
    <property type="entry name" value="adh_short"/>
    <property type="match status" value="1"/>
</dbReference>
<gene>
    <name evidence="1" type="ORF">Raf01_64920</name>
</gene>
<dbReference type="InterPro" id="IPR002347">
    <property type="entry name" value="SDR_fam"/>
</dbReference>
<sequence>MSKTIAVFGAGSGLGRSVARRFGQEGFRVALVARTKEKLDALAGELAGDGVEAAAFPADLADRAGLPGLVAAIEARFGHLDVMQYAPAGLDWLARQARARDADEESFEFPLDLLLRTPVALVRRVLPGMVERGDGAVLFGLAVAATVPFPQLTNAGVGAAAARAYLQNLHADLAGTGVYAGLVQVAGMVGGSEAARYAAENWDPAKLPVPIDPADLAGALWDLYLKRDRFEQVVGPRAG</sequence>